<reference evidence="2" key="1">
    <citation type="submission" date="2015-04" db="UniProtKB">
        <authorList>
            <consortium name="EnsemblPlants"/>
        </authorList>
    </citation>
    <scope>IDENTIFICATION</scope>
</reference>
<keyword evidence="3" id="KW-1185">Reference proteome</keyword>
<proteinExistence type="predicted"/>
<evidence type="ECO:0000259" key="1">
    <source>
        <dbReference type="Pfam" id="PF07762"/>
    </source>
</evidence>
<dbReference type="Proteomes" id="UP000008021">
    <property type="component" value="Chromosome 3"/>
</dbReference>
<dbReference type="HOGENOM" id="CLU_1449877_0_0_1"/>
<evidence type="ECO:0000313" key="3">
    <source>
        <dbReference type="Proteomes" id="UP000008021"/>
    </source>
</evidence>
<protein>
    <recommendedName>
        <fullName evidence="1">DUF1618 domain-containing protein</fullName>
    </recommendedName>
</protein>
<dbReference type="EnsemblPlants" id="OMERI03G09700.2">
    <property type="protein sequence ID" value="OMERI03G09700.2"/>
    <property type="gene ID" value="OMERI03G09700"/>
</dbReference>
<accession>A0A0E0CXZ7</accession>
<sequence length="197" mass="20820">MAGVGRSMKCATKSTYLLVVYTGELTTPSLPCPTSPALTASSPSGAEHPSSLGGGAYVVLAELVMAIDQRPQMAPSGHTVAEDFKLAIWILSLDSGGEWRKGPECRVGDIWASEKYVVMGVPRISPPPVCSVLSTVNDNVVCVIVNDADETVDGSVDVKAQHFLAIDVERKDRGGCSAVRRYQASRLHPDGGVEPIP</sequence>
<feature type="domain" description="DUF1618" evidence="1">
    <location>
        <begin position="69"/>
        <end position="142"/>
    </location>
</feature>
<dbReference type="Pfam" id="PF07762">
    <property type="entry name" value="DUF1618"/>
    <property type="match status" value="1"/>
</dbReference>
<name>A0A0E0CXZ7_9ORYZ</name>
<dbReference type="Gramene" id="OMERI03G09700.2">
    <property type="protein sequence ID" value="OMERI03G09700.2"/>
    <property type="gene ID" value="OMERI03G09700"/>
</dbReference>
<reference evidence="2" key="2">
    <citation type="submission" date="2018-05" db="EMBL/GenBank/DDBJ databases">
        <title>OmerRS3 (Oryza meridionalis Reference Sequence Version 3).</title>
        <authorList>
            <person name="Zhang J."/>
            <person name="Kudrna D."/>
            <person name="Lee S."/>
            <person name="Talag J."/>
            <person name="Welchert J."/>
            <person name="Wing R.A."/>
        </authorList>
    </citation>
    <scope>NUCLEOTIDE SEQUENCE [LARGE SCALE GENOMIC DNA]</scope>
    <source>
        <strain evidence="2">cv. OR44</strain>
    </source>
</reference>
<dbReference type="AlphaFoldDB" id="A0A0E0CXZ7"/>
<evidence type="ECO:0000313" key="2">
    <source>
        <dbReference type="EnsemblPlants" id="OMERI03G09700.2"/>
    </source>
</evidence>
<organism evidence="2">
    <name type="scientific">Oryza meridionalis</name>
    <dbReference type="NCBI Taxonomy" id="40149"/>
    <lineage>
        <taxon>Eukaryota</taxon>
        <taxon>Viridiplantae</taxon>
        <taxon>Streptophyta</taxon>
        <taxon>Embryophyta</taxon>
        <taxon>Tracheophyta</taxon>
        <taxon>Spermatophyta</taxon>
        <taxon>Magnoliopsida</taxon>
        <taxon>Liliopsida</taxon>
        <taxon>Poales</taxon>
        <taxon>Poaceae</taxon>
        <taxon>BOP clade</taxon>
        <taxon>Oryzoideae</taxon>
        <taxon>Oryzeae</taxon>
        <taxon>Oryzinae</taxon>
        <taxon>Oryza</taxon>
    </lineage>
</organism>
<dbReference type="InterPro" id="IPR011676">
    <property type="entry name" value="DUF1618"/>
</dbReference>